<dbReference type="GO" id="GO:0016705">
    <property type="term" value="F:oxidoreductase activity, acting on paired donors, with incorporation or reduction of molecular oxygen"/>
    <property type="evidence" value="ECO:0007669"/>
    <property type="project" value="InterPro"/>
</dbReference>
<feature type="domain" description="Luciferase-like" evidence="2">
    <location>
        <begin position="30"/>
        <end position="276"/>
    </location>
</feature>
<dbReference type="CDD" id="cd01097">
    <property type="entry name" value="Tetrahydromethanopterin_reductase"/>
    <property type="match status" value="1"/>
</dbReference>
<dbReference type="KEGG" id="ntp:CRH09_03360"/>
<accession>A0A291RE69</accession>
<dbReference type="GeneID" id="88356473"/>
<organism evidence="3 4">
    <name type="scientific">Nocardia terpenica</name>
    <dbReference type="NCBI Taxonomy" id="455432"/>
    <lineage>
        <taxon>Bacteria</taxon>
        <taxon>Bacillati</taxon>
        <taxon>Actinomycetota</taxon>
        <taxon>Actinomycetes</taxon>
        <taxon>Mycobacteriales</taxon>
        <taxon>Nocardiaceae</taxon>
        <taxon>Nocardia</taxon>
    </lineage>
</organism>
<keyword evidence="1" id="KW-0560">Oxidoreductase</keyword>
<dbReference type="Proteomes" id="UP000221961">
    <property type="component" value="Chromosome"/>
</dbReference>
<dbReference type="Pfam" id="PF00296">
    <property type="entry name" value="Bac_luciferase"/>
    <property type="match status" value="1"/>
</dbReference>
<reference evidence="3 4" key="1">
    <citation type="submission" date="2017-10" db="EMBL/GenBank/DDBJ databases">
        <title>Comparative genomics between pathogenic Norcardia.</title>
        <authorList>
            <person name="Zeng L."/>
        </authorList>
    </citation>
    <scope>NUCLEOTIDE SEQUENCE [LARGE SCALE GENOMIC DNA]</scope>
    <source>
        <strain evidence="3 4">NC_YFY_NT001</strain>
    </source>
</reference>
<dbReference type="AlphaFoldDB" id="A0A291RE69"/>
<evidence type="ECO:0000313" key="4">
    <source>
        <dbReference type="Proteomes" id="UP000221961"/>
    </source>
</evidence>
<dbReference type="InterPro" id="IPR019922">
    <property type="entry name" value="Lucif-like_OxRdatse_MSMEG_4141"/>
</dbReference>
<evidence type="ECO:0000313" key="3">
    <source>
        <dbReference type="EMBL" id="ATL65392.1"/>
    </source>
</evidence>
<dbReference type="NCBIfam" id="TIGR03620">
    <property type="entry name" value="F420_MSMEG_4141"/>
    <property type="match status" value="1"/>
</dbReference>
<dbReference type="SUPFAM" id="SSF51679">
    <property type="entry name" value="Bacterial luciferase-like"/>
    <property type="match status" value="1"/>
</dbReference>
<protein>
    <submittedName>
        <fullName evidence="3">LLM class flavin-dependent oxidoreductase</fullName>
    </submittedName>
</protein>
<sequence>MKSSTIVDTARKALGPVGVLLPISFTSAPSAELQREAVGRLERAGYRAAWTNEAFGKDALVQLSILLAATERMTFGTGIANIWVREPQTAHGAAALLAQAYPDRFVLGLGVGYPEQAATAGREFGRPLATLRDYLARMTAPTFPPAPDAAYPRILGANGPRMLALAAEIADGTVPSLLPAAFTAHARQVLGPDKLLVASLAVHADADAARARTAARETVTGLLARPSYVAALRELGYPAEELEQVGDALVDSIVAHPDPAAIAAAIRAHLAAGADHVMLMTSLGGDYATGIAQLEQIAPEVTEIS</sequence>
<dbReference type="RefSeq" id="WP_098692685.1">
    <property type="nucleotide sequence ID" value="NZ_CP023778.1"/>
</dbReference>
<proteinExistence type="predicted"/>
<dbReference type="EMBL" id="CP023778">
    <property type="protein sequence ID" value="ATL65392.1"/>
    <property type="molecule type" value="Genomic_DNA"/>
</dbReference>
<dbReference type="Gene3D" id="3.20.20.30">
    <property type="entry name" value="Luciferase-like domain"/>
    <property type="match status" value="1"/>
</dbReference>
<evidence type="ECO:0000256" key="1">
    <source>
        <dbReference type="ARBA" id="ARBA00023002"/>
    </source>
</evidence>
<gene>
    <name evidence="3" type="ORF">CRH09_03360</name>
</gene>
<dbReference type="InterPro" id="IPR011251">
    <property type="entry name" value="Luciferase-like_dom"/>
</dbReference>
<evidence type="ECO:0000259" key="2">
    <source>
        <dbReference type="Pfam" id="PF00296"/>
    </source>
</evidence>
<dbReference type="PANTHER" id="PTHR43244">
    <property type="match status" value="1"/>
</dbReference>
<name>A0A291RE69_9NOCA</name>
<dbReference type="InterPro" id="IPR050564">
    <property type="entry name" value="F420-G6PD/mer"/>
</dbReference>
<dbReference type="PANTHER" id="PTHR43244:SF1">
    <property type="entry name" value="5,10-METHYLENETETRAHYDROMETHANOPTERIN REDUCTASE"/>
    <property type="match status" value="1"/>
</dbReference>
<dbReference type="InterPro" id="IPR036661">
    <property type="entry name" value="Luciferase-like_sf"/>
</dbReference>